<organism evidence="2 3">
    <name type="scientific">Pararge aegeria aegeria</name>
    <dbReference type="NCBI Taxonomy" id="348720"/>
    <lineage>
        <taxon>Eukaryota</taxon>
        <taxon>Metazoa</taxon>
        <taxon>Ecdysozoa</taxon>
        <taxon>Arthropoda</taxon>
        <taxon>Hexapoda</taxon>
        <taxon>Insecta</taxon>
        <taxon>Pterygota</taxon>
        <taxon>Neoptera</taxon>
        <taxon>Endopterygota</taxon>
        <taxon>Lepidoptera</taxon>
        <taxon>Glossata</taxon>
        <taxon>Ditrysia</taxon>
        <taxon>Papilionoidea</taxon>
        <taxon>Nymphalidae</taxon>
        <taxon>Satyrinae</taxon>
        <taxon>Satyrini</taxon>
        <taxon>Parargina</taxon>
        <taxon>Pararge</taxon>
    </lineage>
</organism>
<dbReference type="AlphaFoldDB" id="A0A8S4QXG8"/>
<accession>A0A8S4QXG8</accession>
<evidence type="ECO:0000313" key="2">
    <source>
        <dbReference type="EMBL" id="CAH2224101.1"/>
    </source>
</evidence>
<feature type="non-terminal residue" evidence="2">
    <location>
        <position position="1"/>
    </location>
</feature>
<reference evidence="2" key="1">
    <citation type="submission" date="2022-03" db="EMBL/GenBank/DDBJ databases">
        <authorList>
            <person name="Lindestad O."/>
        </authorList>
    </citation>
    <scope>NUCLEOTIDE SEQUENCE</scope>
</reference>
<keyword evidence="3" id="KW-1185">Reference proteome</keyword>
<name>A0A8S4QXG8_9NEOP</name>
<dbReference type="EMBL" id="CAKXAJ010020660">
    <property type="protein sequence ID" value="CAH2224101.1"/>
    <property type="molecule type" value="Genomic_DNA"/>
</dbReference>
<sequence length="57" mass="6155">GDVRTNHRPISPPNSDDRLSRVPSLAGDAPRTSPRYFSSPGAQNPSSGDAVETRNHR</sequence>
<proteinExistence type="predicted"/>
<gene>
    <name evidence="2" type="primary">jg1881</name>
    <name evidence="2" type="ORF">PAEG_LOCUS6854</name>
</gene>
<evidence type="ECO:0000313" key="3">
    <source>
        <dbReference type="Proteomes" id="UP000838756"/>
    </source>
</evidence>
<dbReference type="Proteomes" id="UP000838756">
    <property type="component" value="Unassembled WGS sequence"/>
</dbReference>
<feature type="region of interest" description="Disordered" evidence="1">
    <location>
        <begin position="1"/>
        <end position="57"/>
    </location>
</feature>
<protein>
    <submittedName>
        <fullName evidence="2">Jg1881 protein</fullName>
    </submittedName>
</protein>
<evidence type="ECO:0000256" key="1">
    <source>
        <dbReference type="SAM" id="MobiDB-lite"/>
    </source>
</evidence>
<comment type="caution">
    <text evidence="2">The sequence shown here is derived from an EMBL/GenBank/DDBJ whole genome shotgun (WGS) entry which is preliminary data.</text>
</comment>